<keyword evidence="4" id="KW-1133">Transmembrane helix</keyword>
<dbReference type="GO" id="GO:0006935">
    <property type="term" value="P:chemotaxis"/>
    <property type="evidence" value="ECO:0007669"/>
    <property type="project" value="InterPro"/>
</dbReference>
<dbReference type="eggNOG" id="COG0840">
    <property type="taxonomic scope" value="Bacteria"/>
</dbReference>
<feature type="domain" description="HAMP" evidence="6">
    <location>
        <begin position="239"/>
        <end position="292"/>
    </location>
</feature>
<dbReference type="InterPro" id="IPR024478">
    <property type="entry name" value="HlyB_4HB_MCP"/>
</dbReference>
<dbReference type="GO" id="GO:0004888">
    <property type="term" value="F:transmembrane signaling receptor activity"/>
    <property type="evidence" value="ECO:0007669"/>
    <property type="project" value="InterPro"/>
</dbReference>
<dbReference type="InterPro" id="IPR004090">
    <property type="entry name" value="Chemotax_Me-accpt_rcpt"/>
</dbReference>
<dbReference type="CDD" id="cd11386">
    <property type="entry name" value="MCP_signal"/>
    <property type="match status" value="1"/>
</dbReference>
<dbReference type="InterPro" id="IPR003660">
    <property type="entry name" value="HAMP_dom"/>
</dbReference>
<dbReference type="Pfam" id="PF00015">
    <property type="entry name" value="MCPsignal"/>
    <property type="match status" value="1"/>
</dbReference>
<dbReference type="Gene3D" id="1.10.287.950">
    <property type="entry name" value="Methyl-accepting chemotaxis protein"/>
    <property type="match status" value="1"/>
</dbReference>
<evidence type="ECO:0000256" key="3">
    <source>
        <dbReference type="PROSITE-ProRule" id="PRU00284"/>
    </source>
</evidence>
<name>H5Y4F5_9FIRM</name>
<accession>H5Y4F5</accession>
<dbReference type="EMBL" id="CM001441">
    <property type="protein sequence ID" value="EHQ89983.1"/>
    <property type="molecule type" value="Genomic_DNA"/>
</dbReference>
<dbReference type="GO" id="GO:0007165">
    <property type="term" value="P:signal transduction"/>
    <property type="evidence" value="ECO:0007669"/>
    <property type="project" value="UniProtKB-KW"/>
</dbReference>
<proteinExistence type="inferred from homology"/>
<feature type="domain" description="Methyl-accepting transducer" evidence="5">
    <location>
        <begin position="311"/>
        <end position="547"/>
    </location>
</feature>
<protein>
    <submittedName>
        <fullName evidence="7">Methyl-accepting chemotaxis protein</fullName>
    </submittedName>
</protein>
<feature type="transmembrane region" description="Helical" evidence="4">
    <location>
        <begin position="218"/>
        <end position="241"/>
    </location>
</feature>
<evidence type="ECO:0000256" key="1">
    <source>
        <dbReference type="ARBA" id="ARBA00023224"/>
    </source>
</evidence>
<dbReference type="HOGENOM" id="CLU_000445_107_27_9"/>
<dbReference type="InterPro" id="IPR004089">
    <property type="entry name" value="MCPsignal_dom"/>
</dbReference>
<sequence length="597" mass="65215">MKWYKFEWFNFKRFKFKWPKSRGIKFSWFNNWKMFHKINALVFVMVVFMLGLSSMGYYYYRQANLAMNEVYTNSLMSVKLINETNANVRMIRSVNIEFLLAPLDSSKKQSLLIQAIVLKGFIMESLDNYSPLAQDPFKAAKLAQVRDTLQRYDEGWQRIVALMEMGDKEAAYLYFSDTLTKDLDEINTLLPELVDYSNQEAKSTIARENINFHNAEKMLFGLPLAAAILAIFIGALVARAISKPLQIMLKKVLELAAGDLRVTEIKNEAKDETGQLAQAFHRMTVSLSTLVRRVSASSEEVTASAQQLLNITEQGSKASGQIALAVAEVAGGTEKQAAAVSETVAAIEQISANIQMAAEAGQLVSTLTTKTALTTEEGQRELLQAIEQMTNISKSTQVVKETITSLADGSEQIADIASLISGITEQTNLLALNAAIEAARAGEHGRGFSVVAEEVRKLAEKAKAATGQISALVALNRNNIHHAIVAIDTEEGHVNDGIKMVNKVDDELSEILNMINEVAEKVSGIASSIQQMAGGSQQIVLGVQEIGAVSQSTAGQAASVSAAIDEFTASIDEINLSCQNLTNLAQGLQIGVSNFRI</sequence>
<dbReference type="PANTHER" id="PTHR32089">
    <property type="entry name" value="METHYL-ACCEPTING CHEMOTAXIS PROTEIN MCPB"/>
    <property type="match status" value="1"/>
</dbReference>
<dbReference type="Gene3D" id="6.10.340.10">
    <property type="match status" value="1"/>
</dbReference>
<evidence type="ECO:0000259" key="6">
    <source>
        <dbReference type="PROSITE" id="PS50885"/>
    </source>
</evidence>
<evidence type="ECO:0000256" key="2">
    <source>
        <dbReference type="ARBA" id="ARBA00029447"/>
    </source>
</evidence>
<keyword evidence="1 3" id="KW-0807">Transducer</keyword>
<gene>
    <name evidence="7" type="ORF">DesyoDRAFT_2936</name>
</gene>
<dbReference type="Pfam" id="PF12729">
    <property type="entry name" value="4HB_MCP_1"/>
    <property type="match status" value="1"/>
</dbReference>
<keyword evidence="4" id="KW-0472">Membrane</keyword>
<evidence type="ECO:0000256" key="4">
    <source>
        <dbReference type="SAM" id="Phobius"/>
    </source>
</evidence>
<dbReference type="AlphaFoldDB" id="H5Y4F5"/>
<evidence type="ECO:0000313" key="7">
    <source>
        <dbReference type="EMBL" id="EHQ89983.1"/>
    </source>
</evidence>
<evidence type="ECO:0000259" key="5">
    <source>
        <dbReference type="PROSITE" id="PS50111"/>
    </source>
</evidence>
<dbReference type="CDD" id="cd06225">
    <property type="entry name" value="HAMP"/>
    <property type="match status" value="1"/>
</dbReference>
<dbReference type="PROSITE" id="PS50111">
    <property type="entry name" value="CHEMOTAXIS_TRANSDUC_2"/>
    <property type="match status" value="1"/>
</dbReference>
<dbReference type="PRINTS" id="PR00260">
    <property type="entry name" value="CHEMTRNSDUCR"/>
</dbReference>
<dbReference type="GO" id="GO:0016020">
    <property type="term" value="C:membrane"/>
    <property type="evidence" value="ECO:0007669"/>
    <property type="project" value="InterPro"/>
</dbReference>
<dbReference type="SMART" id="SM00304">
    <property type="entry name" value="HAMP"/>
    <property type="match status" value="1"/>
</dbReference>
<dbReference type="RefSeq" id="WP_007784164.1">
    <property type="nucleotide sequence ID" value="NZ_CM001441.1"/>
</dbReference>
<dbReference type="STRING" id="768710.DesyoDRAFT_2936"/>
<dbReference type="SMART" id="SM00283">
    <property type="entry name" value="MA"/>
    <property type="match status" value="1"/>
</dbReference>
<comment type="similarity">
    <text evidence="2">Belongs to the methyl-accepting chemotaxis (MCP) protein family.</text>
</comment>
<dbReference type="Pfam" id="PF00672">
    <property type="entry name" value="HAMP"/>
    <property type="match status" value="1"/>
</dbReference>
<keyword evidence="4" id="KW-0812">Transmembrane</keyword>
<dbReference type="PROSITE" id="PS50885">
    <property type="entry name" value="HAMP"/>
    <property type="match status" value="1"/>
</dbReference>
<evidence type="ECO:0000313" key="8">
    <source>
        <dbReference type="Proteomes" id="UP000005104"/>
    </source>
</evidence>
<dbReference type="SUPFAM" id="SSF58104">
    <property type="entry name" value="Methyl-accepting chemotaxis protein (MCP) signaling domain"/>
    <property type="match status" value="1"/>
</dbReference>
<reference evidence="7 8" key="1">
    <citation type="submission" date="2011-11" db="EMBL/GenBank/DDBJ databases">
        <title>The Noncontiguous Finished genome of Desulfosporosinus youngiae DSM 17734.</title>
        <authorList>
            <consortium name="US DOE Joint Genome Institute (JGI-PGF)"/>
            <person name="Lucas S."/>
            <person name="Han J."/>
            <person name="Lapidus A."/>
            <person name="Cheng J.-F."/>
            <person name="Goodwin L."/>
            <person name="Pitluck S."/>
            <person name="Peters L."/>
            <person name="Ovchinnikova G."/>
            <person name="Lu M."/>
            <person name="Land M.L."/>
            <person name="Hauser L."/>
            <person name="Pester M."/>
            <person name="Spring S."/>
            <person name="Ollivier B."/>
            <person name="Rattei T."/>
            <person name="Klenk H.-P."/>
            <person name="Wagner M."/>
            <person name="Loy A."/>
            <person name="Woyke T.J."/>
        </authorList>
    </citation>
    <scope>NUCLEOTIDE SEQUENCE [LARGE SCALE GENOMIC DNA]</scope>
    <source>
        <strain evidence="7 8">DSM 17734</strain>
    </source>
</reference>
<keyword evidence="8" id="KW-1185">Reference proteome</keyword>
<dbReference type="PANTHER" id="PTHR32089:SF112">
    <property type="entry name" value="LYSOZYME-LIKE PROTEIN-RELATED"/>
    <property type="match status" value="1"/>
</dbReference>
<organism evidence="7 8">
    <name type="scientific">Desulfosporosinus youngiae DSM 17734</name>
    <dbReference type="NCBI Taxonomy" id="768710"/>
    <lineage>
        <taxon>Bacteria</taxon>
        <taxon>Bacillati</taxon>
        <taxon>Bacillota</taxon>
        <taxon>Clostridia</taxon>
        <taxon>Eubacteriales</taxon>
        <taxon>Desulfitobacteriaceae</taxon>
        <taxon>Desulfosporosinus</taxon>
    </lineage>
</organism>
<dbReference type="Proteomes" id="UP000005104">
    <property type="component" value="Chromosome"/>
</dbReference>